<dbReference type="AlphaFoldDB" id="A0A4R9LX08"/>
<keyword evidence="2" id="KW-1185">Reference proteome</keyword>
<dbReference type="RefSeq" id="WP_135760795.1">
    <property type="nucleotide sequence ID" value="NZ_RQHW01000045.1"/>
</dbReference>
<dbReference type="Proteomes" id="UP000298058">
    <property type="component" value="Unassembled WGS sequence"/>
</dbReference>
<evidence type="ECO:0000313" key="2">
    <source>
        <dbReference type="Proteomes" id="UP000298058"/>
    </source>
</evidence>
<name>A0A4R9LX08_9LEPT</name>
<sequence length="93" mass="10968">MKLTNNKNKILKRKIFLHKINSCFAKDSYFANNLKIDIKEVRTAIFNLEKDGKITIHHTKSGERRLLPCDCATVNREMDNIQLHLEKKKHIHI</sequence>
<organism evidence="1 2">
    <name type="scientific">Leptospira idonii</name>
    <dbReference type="NCBI Taxonomy" id="1193500"/>
    <lineage>
        <taxon>Bacteria</taxon>
        <taxon>Pseudomonadati</taxon>
        <taxon>Spirochaetota</taxon>
        <taxon>Spirochaetia</taxon>
        <taxon>Leptospirales</taxon>
        <taxon>Leptospiraceae</taxon>
        <taxon>Leptospira</taxon>
    </lineage>
</organism>
<dbReference type="EMBL" id="RQHW01000045">
    <property type="protein sequence ID" value="TGN18834.1"/>
    <property type="molecule type" value="Genomic_DNA"/>
</dbReference>
<gene>
    <name evidence="1" type="ORF">EHS15_11850</name>
</gene>
<accession>A0A4R9LX08</accession>
<comment type="caution">
    <text evidence="1">The sequence shown here is derived from an EMBL/GenBank/DDBJ whole genome shotgun (WGS) entry which is preliminary data.</text>
</comment>
<protein>
    <submittedName>
        <fullName evidence="1">Uncharacterized protein</fullName>
    </submittedName>
</protein>
<reference evidence="1" key="1">
    <citation type="journal article" date="2019" name="PLoS Negl. Trop. Dis.">
        <title>Revisiting the worldwide diversity of Leptospira species in the environment.</title>
        <authorList>
            <person name="Vincent A.T."/>
            <person name="Schiettekatte O."/>
            <person name="Bourhy P."/>
            <person name="Veyrier F.J."/>
            <person name="Picardeau M."/>
        </authorList>
    </citation>
    <scope>NUCLEOTIDE SEQUENCE [LARGE SCALE GENOMIC DNA]</scope>
    <source>
        <strain evidence="1">201300427</strain>
    </source>
</reference>
<evidence type="ECO:0000313" key="1">
    <source>
        <dbReference type="EMBL" id="TGN18834.1"/>
    </source>
</evidence>
<proteinExistence type="predicted"/>